<protein>
    <submittedName>
        <fullName evidence="1">Uncharacterized protein</fullName>
    </submittedName>
</protein>
<proteinExistence type="predicted"/>
<gene>
    <name evidence="1" type="ORF">ELB75_12100</name>
</gene>
<evidence type="ECO:0000313" key="1">
    <source>
        <dbReference type="EMBL" id="AZR60674.1"/>
    </source>
</evidence>
<reference evidence="1 2" key="1">
    <citation type="submission" date="2018-12" db="EMBL/GenBank/DDBJ databases">
        <title>Genome sequencing of Eikenella corrodens KCOM 3110 (= JS217).</title>
        <authorList>
            <person name="Koo J.-K."/>
            <person name="Park S.-N."/>
            <person name="Lim Y.K."/>
        </authorList>
    </citation>
    <scope>NUCLEOTIDE SEQUENCE [LARGE SCALE GENOMIC DNA]</scope>
    <source>
        <strain evidence="1 2">KCOM 3110</strain>
    </source>
</reference>
<dbReference type="AlphaFoldDB" id="A0A3S9SML9"/>
<dbReference type="Proteomes" id="UP000282435">
    <property type="component" value="Chromosome"/>
</dbReference>
<organism evidence="1 2">
    <name type="scientific">Eikenella corrodens</name>
    <dbReference type="NCBI Taxonomy" id="539"/>
    <lineage>
        <taxon>Bacteria</taxon>
        <taxon>Pseudomonadati</taxon>
        <taxon>Pseudomonadota</taxon>
        <taxon>Betaproteobacteria</taxon>
        <taxon>Neisseriales</taxon>
        <taxon>Neisseriaceae</taxon>
        <taxon>Eikenella</taxon>
    </lineage>
</organism>
<name>A0A3S9SML9_EIKCO</name>
<dbReference type="RefSeq" id="WP_126984108.1">
    <property type="nucleotide sequence ID" value="NZ_CP034670.1"/>
</dbReference>
<accession>A0A3S9SML9</accession>
<evidence type="ECO:0000313" key="2">
    <source>
        <dbReference type="Proteomes" id="UP000282435"/>
    </source>
</evidence>
<sequence>MHCFICADDEDFLFFINNFIKENNLYAFNVDIQEWSSFIAHKDGSHLSSMLFCYLLDEQSYIEIKNIPYNYKDFSNYIRIQKMFDVGNDISTADIACSNKSSLKQIFLKLKRNAVKKFNKGMKWSNGENNTLLSTYLWSSKIDPNKKLYPSGDIGGKNRITPINNK</sequence>
<dbReference type="EMBL" id="CP034670">
    <property type="protein sequence ID" value="AZR60674.1"/>
    <property type="molecule type" value="Genomic_DNA"/>
</dbReference>